<dbReference type="Proteomes" id="UP001472677">
    <property type="component" value="Unassembled WGS sequence"/>
</dbReference>
<gene>
    <name evidence="1" type="ORF">V6N12_053864</name>
</gene>
<proteinExistence type="predicted"/>
<organism evidence="1 2">
    <name type="scientific">Hibiscus sabdariffa</name>
    <name type="common">roselle</name>
    <dbReference type="NCBI Taxonomy" id="183260"/>
    <lineage>
        <taxon>Eukaryota</taxon>
        <taxon>Viridiplantae</taxon>
        <taxon>Streptophyta</taxon>
        <taxon>Embryophyta</taxon>
        <taxon>Tracheophyta</taxon>
        <taxon>Spermatophyta</taxon>
        <taxon>Magnoliopsida</taxon>
        <taxon>eudicotyledons</taxon>
        <taxon>Gunneridae</taxon>
        <taxon>Pentapetalae</taxon>
        <taxon>rosids</taxon>
        <taxon>malvids</taxon>
        <taxon>Malvales</taxon>
        <taxon>Malvaceae</taxon>
        <taxon>Malvoideae</taxon>
        <taxon>Hibiscus</taxon>
    </lineage>
</organism>
<evidence type="ECO:0000313" key="1">
    <source>
        <dbReference type="EMBL" id="KAK8532421.1"/>
    </source>
</evidence>
<sequence>MDLVLEVDIQLDHAIEISAPSLSYFKYIDRLASREYNISRMSSLEKEHVRIHHEQRLAFAVDQMFSARGLFTAINATRHLNLEISLLKMIFPDGVVFHNLVILEYESCEDDMTWTEAGC</sequence>
<evidence type="ECO:0000313" key="2">
    <source>
        <dbReference type="Proteomes" id="UP001472677"/>
    </source>
</evidence>
<accession>A0ABR2DAI5</accession>
<reference evidence="1 2" key="1">
    <citation type="journal article" date="2024" name="G3 (Bethesda)">
        <title>Genome assembly of Hibiscus sabdariffa L. provides insights into metabolisms of medicinal natural products.</title>
        <authorList>
            <person name="Kim T."/>
        </authorList>
    </citation>
    <scope>NUCLEOTIDE SEQUENCE [LARGE SCALE GENOMIC DNA]</scope>
    <source>
        <strain evidence="1">TK-2024</strain>
        <tissue evidence="1">Old leaves</tissue>
    </source>
</reference>
<comment type="caution">
    <text evidence="1">The sequence shown here is derived from an EMBL/GenBank/DDBJ whole genome shotgun (WGS) entry which is preliminary data.</text>
</comment>
<dbReference type="EMBL" id="JBBPBM010000034">
    <property type="protein sequence ID" value="KAK8532421.1"/>
    <property type="molecule type" value="Genomic_DNA"/>
</dbReference>
<protein>
    <submittedName>
        <fullName evidence="1">Uncharacterized protein</fullName>
    </submittedName>
</protein>
<keyword evidence="2" id="KW-1185">Reference proteome</keyword>
<name>A0ABR2DAI5_9ROSI</name>